<dbReference type="EMBL" id="WHVB01000002">
    <property type="protein sequence ID" value="KAF8486345.1"/>
    <property type="molecule type" value="Genomic_DNA"/>
</dbReference>
<dbReference type="Proteomes" id="UP000759537">
    <property type="component" value="Unassembled WGS sequence"/>
</dbReference>
<keyword evidence="3" id="KW-1185">Reference proteome</keyword>
<evidence type="ECO:0000256" key="1">
    <source>
        <dbReference type="SAM" id="MobiDB-lite"/>
    </source>
</evidence>
<gene>
    <name evidence="2" type="ORF">DFH94DRAFT_181287</name>
</gene>
<protein>
    <submittedName>
        <fullName evidence="2">Uncharacterized protein</fullName>
    </submittedName>
</protein>
<comment type="caution">
    <text evidence="2">The sequence shown here is derived from an EMBL/GenBank/DDBJ whole genome shotgun (WGS) entry which is preliminary data.</text>
</comment>
<accession>A0A9P5TDD5</accession>
<feature type="region of interest" description="Disordered" evidence="1">
    <location>
        <begin position="128"/>
        <end position="154"/>
    </location>
</feature>
<proteinExistence type="predicted"/>
<organism evidence="2 3">
    <name type="scientific">Russula ochroleuca</name>
    <dbReference type="NCBI Taxonomy" id="152965"/>
    <lineage>
        <taxon>Eukaryota</taxon>
        <taxon>Fungi</taxon>
        <taxon>Dikarya</taxon>
        <taxon>Basidiomycota</taxon>
        <taxon>Agaricomycotina</taxon>
        <taxon>Agaricomycetes</taxon>
        <taxon>Russulales</taxon>
        <taxon>Russulaceae</taxon>
        <taxon>Russula</taxon>
    </lineage>
</organism>
<evidence type="ECO:0000313" key="2">
    <source>
        <dbReference type="EMBL" id="KAF8486345.1"/>
    </source>
</evidence>
<reference evidence="2" key="2">
    <citation type="journal article" date="2020" name="Nat. Commun.">
        <title>Large-scale genome sequencing of mycorrhizal fungi provides insights into the early evolution of symbiotic traits.</title>
        <authorList>
            <person name="Miyauchi S."/>
            <person name="Kiss E."/>
            <person name="Kuo A."/>
            <person name="Drula E."/>
            <person name="Kohler A."/>
            <person name="Sanchez-Garcia M."/>
            <person name="Morin E."/>
            <person name="Andreopoulos B."/>
            <person name="Barry K.W."/>
            <person name="Bonito G."/>
            <person name="Buee M."/>
            <person name="Carver A."/>
            <person name="Chen C."/>
            <person name="Cichocki N."/>
            <person name="Clum A."/>
            <person name="Culley D."/>
            <person name="Crous P.W."/>
            <person name="Fauchery L."/>
            <person name="Girlanda M."/>
            <person name="Hayes R.D."/>
            <person name="Keri Z."/>
            <person name="LaButti K."/>
            <person name="Lipzen A."/>
            <person name="Lombard V."/>
            <person name="Magnuson J."/>
            <person name="Maillard F."/>
            <person name="Murat C."/>
            <person name="Nolan M."/>
            <person name="Ohm R.A."/>
            <person name="Pangilinan J."/>
            <person name="Pereira M.F."/>
            <person name="Perotto S."/>
            <person name="Peter M."/>
            <person name="Pfister S."/>
            <person name="Riley R."/>
            <person name="Sitrit Y."/>
            <person name="Stielow J.B."/>
            <person name="Szollosi G."/>
            <person name="Zifcakova L."/>
            <person name="Stursova M."/>
            <person name="Spatafora J.W."/>
            <person name="Tedersoo L."/>
            <person name="Vaario L.M."/>
            <person name="Yamada A."/>
            <person name="Yan M."/>
            <person name="Wang P."/>
            <person name="Xu J."/>
            <person name="Bruns T."/>
            <person name="Baldrian P."/>
            <person name="Vilgalys R."/>
            <person name="Dunand C."/>
            <person name="Henrissat B."/>
            <person name="Grigoriev I.V."/>
            <person name="Hibbett D."/>
            <person name="Nagy L.G."/>
            <person name="Martin F.M."/>
        </authorList>
    </citation>
    <scope>NUCLEOTIDE SEQUENCE</scope>
    <source>
        <strain evidence="2">Prilba</strain>
    </source>
</reference>
<dbReference type="AlphaFoldDB" id="A0A9P5TDD5"/>
<feature type="compositionally biased region" description="Polar residues" evidence="1">
    <location>
        <begin position="130"/>
        <end position="139"/>
    </location>
</feature>
<name>A0A9P5TDD5_9AGAM</name>
<reference evidence="2" key="1">
    <citation type="submission" date="2019-10" db="EMBL/GenBank/DDBJ databases">
        <authorList>
            <consortium name="DOE Joint Genome Institute"/>
            <person name="Kuo A."/>
            <person name="Miyauchi S."/>
            <person name="Kiss E."/>
            <person name="Drula E."/>
            <person name="Kohler A."/>
            <person name="Sanchez-Garcia M."/>
            <person name="Andreopoulos B."/>
            <person name="Barry K.W."/>
            <person name="Bonito G."/>
            <person name="Buee M."/>
            <person name="Carver A."/>
            <person name="Chen C."/>
            <person name="Cichocki N."/>
            <person name="Clum A."/>
            <person name="Culley D."/>
            <person name="Crous P.W."/>
            <person name="Fauchery L."/>
            <person name="Girlanda M."/>
            <person name="Hayes R."/>
            <person name="Keri Z."/>
            <person name="LaButti K."/>
            <person name="Lipzen A."/>
            <person name="Lombard V."/>
            <person name="Magnuson J."/>
            <person name="Maillard F."/>
            <person name="Morin E."/>
            <person name="Murat C."/>
            <person name="Nolan M."/>
            <person name="Ohm R."/>
            <person name="Pangilinan J."/>
            <person name="Pereira M."/>
            <person name="Perotto S."/>
            <person name="Peter M."/>
            <person name="Riley R."/>
            <person name="Sitrit Y."/>
            <person name="Stielow B."/>
            <person name="Szollosi G."/>
            <person name="Zifcakova L."/>
            <person name="Stursova M."/>
            <person name="Spatafora J.W."/>
            <person name="Tedersoo L."/>
            <person name="Vaario L.-M."/>
            <person name="Yamada A."/>
            <person name="Yan M."/>
            <person name="Wang P."/>
            <person name="Xu J."/>
            <person name="Bruns T."/>
            <person name="Baldrian P."/>
            <person name="Vilgalys R."/>
            <person name="Henrissat B."/>
            <person name="Grigoriev I.V."/>
            <person name="Hibbett D."/>
            <person name="Nagy L.G."/>
            <person name="Martin F.M."/>
        </authorList>
    </citation>
    <scope>NUCLEOTIDE SEQUENCE</scope>
    <source>
        <strain evidence="2">Prilba</strain>
    </source>
</reference>
<sequence length="154" mass="16577">MRPGLARRSLERTGGGLVQNKLKLKDTRMACDIHYALLCPGTSCRCSDVPRVQARHRHLADRRAVLLDAQLINPSLMSSTVIQMVMPSLRHQLRPHIATAAAAHTQAAASAVVSGRVSDSSTLRAVSPGVQIQIQTTSAESRDGDVEPNPAQPE</sequence>
<evidence type="ECO:0000313" key="3">
    <source>
        <dbReference type="Proteomes" id="UP000759537"/>
    </source>
</evidence>